<accession>A0A075GZW3</accession>
<sequence length="296" mass="33281">MARGYDDEEVKTRLINLLRDSKTGLSGVEVSAGLGINRVTMTKFLNVFAAEGIIKQKSIGNLNLWLVEEGTEHLQFPDDYFKVQEKYLQFLIDGSESAIYNLIRNCISSKVNITKLMTEVIIPSIAQTQALFDGGKIGKSEHQFMNGIISRSIQIVNLVHFDQESKKNVIILSSDSQSVLHTEASSATFRSDGWNVFSLGDMSSAIDVLFDLDLKKLLTKVWKSKQDLMIILVFSSTEEGLKFFSESFSSIKGKSEKNLHLILSGKIGRKTKIRSDLLTDKLEDIIQWSQTKFENL</sequence>
<evidence type="ECO:0000313" key="1">
    <source>
        <dbReference type="EMBL" id="AIF09476.1"/>
    </source>
</evidence>
<name>A0A075GZW3_9ARCH</name>
<dbReference type="EMBL" id="KF900864">
    <property type="protein sequence ID" value="AIF09476.1"/>
    <property type="molecule type" value="Genomic_DNA"/>
</dbReference>
<reference evidence="1" key="1">
    <citation type="journal article" date="2014" name="Genome Biol. Evol.">
        <title>Pangenome evidence for extensive interdomain horizontal transfer affecting lineage core and shell genes in uncultured planktonic thaumarchaeota and euryarchaeota.</title>
        <authorList>
            <person name="Deschamps P."/>
            <person name="Zivanovic Y."/>
            <person name="Moreira D."/>
            <person name="Rodriguez-Valera F."/>
            <person name="Lopez-Garcia P."/>
        </authorList>
    </citation>
    <scope>NUCLEOTIDE SEQUENCE</scope>
</reference>
<proteinExistence type="predicted"/>
<protein>
    <submittedName>
        <fullName evidence="1">Putative transcriptional regulator</fullName>
    </submittedName>
</protein>
<organism evidence="1">
    <name type="scientific">uncultured marine thaumarchaeote KM3_37_D10</name>
    <dbReference type="NCBI Taxonomy" id="1456137"/>
    <lineage>
        <taxon>Archaea</taxon>
        <taxon>Nitrososphaerota</taxon>
        <taxon>environmental samples</taxon>
    </lineage>
</organism>
<dbReference type="AlphaFoldDB" id="A0A075GZW3"/>